<proteinExistence type="inferred from homology"/>
<dbReference type="GO" id="GO:0005634">
    <property type="term" value="C:nucleus"/>
    <property type="evidence" value="ECO:0007669"/>
    <property type="project" value="InterPro"/>
</dbReference>
<reference evidence="3" key="1">
    <citation type="submission" date="2021-02" db="EMBL/GenBank/DDBJ databases">
        <authorList>
            <person name="Nowell W R."/>
        </authorList>
    </citation>
    <scope>NUCLEOTIDE SEQUENCE</scope>
</reference>
<dbReference type="Pfam" id="PF00956">
    <property type="entry name" value="NAP"/>
    <property type="match status" value="1"/>
</dbReference>
<dbReference type="PANTHER" id="PTHR11875">
    <property type="entry name" value="TESTIS-SPECIFIC Y-ENCODED PROTEIN"/>
    <property type="match status" value="1"/>
</dbReference>
<dbReference type="Proteomes" id="UP000663825">
    <property type="component" value="Unassembled WGS sequence"/>
</dbReference>
<evidence type="ECO:0000313" key="3">
    <source>
        <dbReference type="EMBL" id="CAF3428942.1"/>
    </source>
</evidence>
<dbReference type="OrthoDB" id="27325at2759"/>
<organism evidence="3 5">
    <name type="scientific">Rotaria socialis</name>
    <dbReference type="NCBI Taxonomy" id="392032"/>
    <lineage>
        <taxon>Eukaryota</taxon>
        <taxon>Metazoa</taxon>
        <taxon>Spiralia</taxon>
        <taxon>Gnathifera</taxon>
        <taxon>Rotifera</taxon>
        <taxon>Eurotatoria</taxon>
        <taxon>Bdelloidea</taxon>
        <taxon>Philodinida</taxon>
        <taxon>Philodinidae</taxon>
        <taxon>Rotaria</taxon>
    </lineage>
</organism>
<dbReference type="Gene3D" id="3.30.1120.90">
    <property type="entry name" value="Nucleosome assembly protein"/>
    <property type="match status" value="1"/>
</dbReference>
<dbReference type="Proteomes" id="UP000663873">
    <property type="component" value="Unassembled WGS sequence"/>
</dbReference>
<dbReference type="SUPFAM" id="SSF143113">
    <property type="entry name" value="NAP-like"/>
    <property type="match status" value="1"/>
</dbReference>
<evidence type="ECO:0000313" key="6">
    <source>
        <dbReference type="Proteomes" id="UP000663873"/>
    </source>
</evidence>
<dbReference type="EMBL" id="CAJNXB010005542">
    <property type="protein sequence ID" value="CAF3428942.1"/>
    <property type="molecule type" value="Genomic_DNA"/>
</dbReference>
<dbReference type="EMBL" id="CAJOBP010000162">
    <property type="protein sequence ID" value="CAF4133388.1"/>
    <property type="molecule type" value="Genomic_DNA"/>
</dbReference>
<name>A0A818CHE8_9BILA</name>
<dbReference type="AlphaFoldDB" id="A0A818CHE8"/>
<dbReference type="GO" id="GO:0006334">
    <property type="term" value="P:nucleosome assembly"/>
    <property type="evidence" value="ECO:0007669"/>
    <property type="project" value="InterPro"/>
</dbReference>
<evidence type="ECO:0000256" key="1">
    <source>
        <dbReference type="ARBA" id="ARBA00009947"/>
    </source>
</evidence>
<comment type="similarity">
    <text evidence="1 2">Belongs to the nucleosome assembly protein (NAP) family.</text>
</comment>
<evidence type="ECO:0000313" key="5">
    <source>
        <dbReference type="Proteomes" id="UP000663825"/>
    </source>
</evidence>
<accession>A0A818CHE8</accession>
<dbReference type="Gene3D" id="1.20.5.1500">
    <property type="match status" value="1"/>
</dbReference>
<keyword evidence="6" id="KW-1185">Reference proteome</keyword>
<evidence type="ECO:0000313" key="4">
    <source>
        <dbReference type="EMBL" id="CAF4133388.1"/>
    </source>
</evidence>
<protein>
    <submittedName>
        <fullName evidence="3">Uncharacterized protein</fullName>
    </submittedName>
</protein>
<evidence type="ECO:0000256" key="2">
    <source>
        <dbReference type="RuleBase" id="RU003876"/>
    </source>
</evidence>
<comment type="caution">
    <text evidence="3">The sequence shown here is derived from an EMBL/GenBank/DDBJ whole genome shotgun (WGS) entry which is preliminary data.</text>
</comment>
<sequence>MATTENSPVIENLHHSSSSLWSNCRPDIQRRINALLNYQVEYFRLRVEFHRQLQDLQYAYNPEFERIIERQRSIIDGSCEPKELEKLINQSSIAQINNQQTANVQRKGLENFCFTLEFHFLPTNPFFIETILTKQYRIRFESNNINPYRSYDGPEVDCCYGSIITWKPDHNLTIRKRTKRIRNKITGQVRFECIEEPVKSFFEFFSSPTIPTNGIHEMTNEDQIRLEADIEFGLLLKQRVLPRAVLYYTGEALRVFNDEEEDDDDESTSSDSSR</sequence>
<dbReference type="InterPro" id="IPR002164">
    <property type="entry name" value="NAP_family"/>
</dbReference>
<dbReference type="InterPro" id="IPR037231">
    <property type="entry name" value="NAP-like_sf"/>
</dbReference>
<gene>
    <name evidence="3" type="ORF">TIS948_LOCUS30176</name>
    <name evidence="4" type="ORF">UJA718_LOCUS2396</name>
</gene>